<organism evidence="2 3">
    <name type="scientific">Candidatus Thiodiazotropha taylori</name>
    <dbReference type="NCBI Taxonomy" id="2792791"/>
    <lineage>
        <taxon>Bacteria</taxon>
        <taxon>Pseudomonadati</taxon>
        <taxon>Pseudomonadota</taxon>
        <taxon>Gammaproteobacteria</taxon>
        <taxon>Chromatiales</taxon>
        <taxon>Sedimenticolaceae</taxon>
        <taxon>Candidatus Thiodiazotropha</taxon>
    </lineage>
</organism>
<comment type="caution">
    <text evidence="2">The sequence shown here is derived from an EMBL/GenBank/DDBJ whole genome shotgun (WGS) entry which is preliminary data.</text>
</comment>
<feature type="compositionally biased region" description="Basic and acidic residues" evidence="1">
    <location>
        <begin position="113"/>
        <end position="124"/>
    </location>
</feature>
<dbReference type="Gene3D" id="1.10.260.40">
    <property type="entry name" value="lambda repressor-like DNA-binding domains"/>
    <property type="match status" value="1"/>
</dbReference>
<feature type="region of interest" description="Disordered" evidence="1">
    <location>
        <begin position="113"/>
        <end position="187"/>
    </location>
</feature>
<dbReference type="GO" id="GO:0003677">
    <property type="term" value="F:DNA binding"/>
    <property type="evidence" value="ECO:0007669"/>
    <property type="project" value="InterPro"/>
</dbReference>
<feature type="compositionally biased region" description="Acidic residues" evidence="1">
    <location>
        <begin position="157"/>
        <end position="167"/>
    </location>
</feature>
<gene>
    <name evidence="2" type="ORF">JAZ07_05720</name>
</gene>
<protein>
    <submittedName>
        <fullName evidence="2">Uncharacterized protein</fullName>
    </submittedName>
</protein>
<sequence>MRKREPAAEALIYNLNALIKFTKEMSGKEPSNRKIAKGRDVSDRMIGKIRKRESIPTVDKLDEIANYFRLPAWSLLLPGKIPPSIILSRDLNTLISCFVNADSSGRAQIITTAKHEASRAEPTESKQSTETPAEGEEADFTELLAGAPTMGNKSEKDNEEDESDESSSQETQESDTRSQKKKSTKKK</sequence>
<name>A0A9E4N2M2_9GAMM</name>
<reference evidence="2" key="1">
    <citation type="journal article" date="2021" name="Proc. Natl. Acad. Sci. U.S.A.">
        <title>Global biogeography of chemosynthetic symbionts reveals both localized and globally distributed symbiont groups. .</title>
        <authorList>
            <person name="Osvatic J.T."/>
            <person name="Wilkins L.G.E."/>
            <person name="Leibrecht L."/>
            <person name="Leray M."/>
            <person name="Zauner S."/>
            <person name="Polzin J."/>
            <person name="Camacho Y."/>
            <person name="Gros O."/>
            <person name="van Gils J.A."/>
            <person name="Eisen J.A."/>
            <person name="Petersen J.M."/>
            <person name="Yuen B."/>
        </authorList>
    </citation>
    <scope>NUCLEOTIDE SEQUENCE</scope>
    <source>
        <strain evidence="2">MAGclacostrist064TRANS</strain>
    </source>
</reference>
<dbReference type="Proteomes" id="UP000886667">
    <property type="component" value="Unassembled WGS sequence"/>
</dbReference>
<evidence type="ECO:0000313" key="3">
    <source>
        <dbReference type="Proteomes" id="UP000886667"/>
    </source>
</evidence>
<evidence type="ECO:0000256" key="1">
    <source>
        <dbReference type="SAM" id="MobiDB-lite"/>
    </source>
</evidence>
<dbReference type="EMBL" id="JAEPCM010000186">
    <property type="protein sequence ID" value="MCG7945831.1"/>
    <property type="molecule type" value="Genomic_DNA"/>
</dbReference>
<proteinExistence type="predicted"/>
<dbReference type="InterPro" id="IPR010982">
    <property type="entry name" value="Lambda_DNA-bd_dom_sf"/>
</dbReference>
<dbReference type="AlphaFoldDB" id="A0A9E4N2M2"/>
<accession>A0A9E4N2M2</accession>
<evidence type="ECO:0000313" key="2">
    <source>
        <dbReference type="EMBL" id="MCG7945831.1"/>
    </source>
</evidence>